<dbReference type="SUPFAM" id="SSF48230">
    <property type="entry name" value="Chondroitin AC/alginate lyase"/>
    <property type="match status" value="1"/>
</dbReference>
<evidence type="ECO:0000313" key="4">
    <source>
        <dbReference type="EMBL" id="SDC36753.1"/>
    </source>
</evidence>
<gene>
    <name evidence="4" type="ORF">SAMN05421749_104258</name>
</gene>
<keyword evidence="5" id="KW-1185">Reference proteome</keyword>
<keyword evidence="1" id="KW-0732">Signal</keyword>
<evidence type="ECO:0000256" key="2">
    <source>
        <dbReference type="ARBA" id="ARBA00023239"/>
    </source>
</evidence>
<evidence type="ECO:0000259" key="3">
    <source>
        <dbReference type="Pfam" id="PF05426"/>
    </source>
</evidence>
<dbReference type="InterPro" id="IPR008397">
    <property type="entry name" value="Alginate_lyase_dom"/>
</dbReference>
<proteinExistence type="predicted"/>
<dbReference type="OrthoDB" id="1043373at2"/>
<dbReference type="Gene3D" id="1.50.10.100">
    <property type="entry name" value="Chondroitin AC/alginate lyase"/>
    <property type="match status" value="1"/>
</dbReference>
<name>A0A1G6L0P4_9GAMM</name>
<dbReference type="GO" id="GO:0016829">
    <property type="term" value="F:lyase activity"/>
    <property type="evidence" value="ECO:0007669"/>
    <property type="project" value="UniProtKB-KW"/>
</dbReference>
<protein>
    <submittedName>
        <fullName evidence="4">Alginate lyase</fullName>
    </submittedName>
</protein>
<reference evidence="5" key="1">
    <citation type="submission" date="2016-09" db="EMBL/GenBank/DDBJ databases">
        <authorList>
            <person name="Varghese N."/>
            <person name="Submissions S."/>
        </authorList>
    </citation>
    <scope>NUCLEOTIDE SEQUENCE [LARGE SCALE GENOMIC DNA]</scope>
    <source>
        <strain evidence="5">ANC 3699</strain>
    </source>
</reference>
<dbReference type="InterPro" id="IPR008929">
    <property type="entry name" value="Chondroitin_lyas"/>
</dbReference>
<dbReference type="GO" id="GO:0042597">
    <property type="term" value="C:periplasmic space"/>
    <property type="evidence" value="ECO:0007669"/>
    <property type="project" value="InterPro"/>
</dbReference>
<dbReference type="Proteomes" id="UP000242317">
    <property type="component" value="Unassembled WGS sequence"/>
</dbReference>
<keyword evidence="2 4" id="KW-0456">Lyase</keyword>
<evidence type="ECO:0000256" key="1">
    <source>
        <dbReference type="ARBA" id="ARBA00022729"/>
    </source>
</evidence>
<dbReference type="RefSeq" id="WP_092619467.1">
    <property type="nucleotide sequence ID" value="NZ_FMYK01000004.1"/>
</dbReference>
<feature type="domain" description="Alginate lyase" evidence="3">
    <location>
        <begin position="39"/>
        <end position="269"/>
    </location>
</feature>
<sequence length="344" mass="40058">MFRMIFLILVLNFVIVNASYGKNLCYFVDEDAIKVIVSRAEKEKKSSPNPLKTIDVGGLPNTLKYKEGTKALKDMRKMHDFAIAYKYTNDKRYLNLTKKFLFAWIDTYEPSYIPIYEQHMMRMVDSYGIIKGELSNKENSKVDKFLKDWAKVYIDKINSAPKDGWWISNWQSYRVKIISMIGFVTDDDGIIDSSRTIFKDQIFYNINSQGETVDFKERDAIHYVVFDLMPLVDVAILAKKNGEDWFNWVSPNGGSLKKAVDWVVPYATGDLTHQEFVHSKVKFDRIRADYYKSQGNVMFSGVYDPRKASNLFFKAAYFDSGYKKIIKKYSKSDISSYDLSLCWH</sequence>
<accession>A0A1G6L0P4</accession>
<organism evidence="4 5">
    <name type="scientific">Acinetobacter marinus</name>
    <dbReference type="NCBI Taxonomy" id="281375"/>
    <lineage>
        <taxon>Bacteria</taxon>
        <taxon>Pseudomonadati</taxon>
        <taxon>Pseudomonadota</taxon>
        <taxon>Gammaproteobacteria</taxon>
        <taxon>Moraxellales</taxon>
        <taxon>Moraxellaceae</taxon>
        <taxon>Acinetobacter</taxon>
    </lineage>
</organism>
<evidence type="ECO:0000313" key="5">
    <source>
        <dbReference type="Proteomes" id="UP000242317"/>
    </source>
</evidence>
<dbReference type="AlphaFoldDB" id="A0A1G6L0P4"/>
<dbReference type="Pfam" id="PF05426">
    <property type="entry name" value="Alginate_lyase"/>
    <property type="match status" value="1"/>
</dbReference>
<dbReference type="EMBL" id="FMYK01000004">
    <property type="protein sequence ID" value="SDC36753.1"/>
    <property type="molecule type" value="Genomic_DNA"/>
</dbReference>